<sequence>MSRPHPSSQEMYEEDDDAKHESSVSTEVEIAADRFVNRSHDRIFSFSPCSAYVTADSESDPKAEKVINFGHWEGNMNLYPATAFPITCLLCRCHMCFVLSSFSW</sequence>
<dbReference type="EMBL" id="GL348719">
    <property type="protein sequence ID" value="EFH46931.1"/>
    <property type="molecule type" value="Genomic_DNA"/>
</dbReference>
<evidence type="ECO:0000256" key="1">
    <source>
        <dbReference type="SAM" id="MobiDB-lite"/>
    </source>
</evidence>
<dbReference type="HOGENOM" id="CLU_2253807_0_0_1"/>
<accession>D7MJ20</accession>
<gene>
    <name evidence="2" type="ORF">ARALYDRAFT_659512</name>
</gene>
<evidence type="ECO:0000313" key="3">
    <source>
        <dbReference type="Proteomes" id="UP000008694"/>
    </source>
</evidence>
<dbReference type="Proteomes" id="UP000008694">
    <property type="component" value="Unassembled WGS sequence"/>
</dbReference>
<evidence type="ECO:0000313" key="2">
    <source>
        <dbReference type="EMBL" id="EFH46931.1"/>
    </source>
</evidence>
<organism evidence="3">
    <name type="scientific">Arabidopsis lyrata subsp. lyrata</name>
    <name type="common">Lyre-leaved rock-cress</name>
    <dbReference type="NCBI Taxonomy" id="81972"/>
    <lineage>
        <taxon>Eukaryota</taxon>
        <taxon>Viridiplantae</taxon>
        <taxon>Streptophyta</taxon>
        <taxon>Embryophyta</taxon>
        <taxon>Tracheophyta</taxon>
        <taxon>Spermatophyta</taxon>
        <taxon>Magnoliopsida</taxon>
        <taxon>eudicotyledons</taxon>
        <taxon>Gunneridae</taxon>
        <taxon>Pentapetalae</taxon>
        <taxon>rosids</taxon>
        <taxon>malvids</taxon>
        <taxon>Brassicales</taxon>
        <taxon>Brassicaceae</taxon>
        <taxon>Camelineae</taxon>
        <taxon>Arabidopsis</taxon>
    </lineage>
</organism>
<proteinExistence type="predicted"/>
<protein>
    <submittedName>
        <fullName evidence="2">Predicted protein</fullName>
    </submittedName>
</protein>
<name>D7MJ20_ARALL</name>
<feature type="region of interest" description="Disordered" evidence="1">
    <location>
        <begin position="1"/>
        <end position="24"/>
    </location>
</feature>
<feature type="compositionally biased region" description="Polar residues" evidence="1">
    <location>
        <begin position="1"/>
        <end position="10"/>
    </location>
</feature>
<reference evidence="3" key="1">
    <citation type="journal article" date="2011" name="Nat. Genet.">
        <title>The Arabidopsis lyrata genome sequence and the basis of rapid genome size change.</title>
        <authorList>
            <person name="Hu T.T."/>
            <person name="Pattyn P."/>
            <person name="Bakker E.G."/>
            <person name="Cao J."/>
            <person name="Cheng J.-F."/>
            <person name="Clark R.M."/>
            <person name="Fahlgren N."/>
            <person name="Fawcett J.A."/>
            <person name="Grimwood J."/>
            <person name="Gundlach H."/>
            <person name="Haberer G."/>
            <person name="Hollister J.D."/>
            <person name="Ossowski S."/>
            <person name="Ottilar R.P."/>
            <person name="Salamov A.A."/>
            <person name="Schneeberger K."/>
            <person name="Spannagl M."/>
            <person name="Wang X."/>
            <person name="Yang L."/>
            <person name="Nasrallah M.E."/>
            <person name="Bergelson J."/>
            <person name="Carrington J.C."/>
            <person name="Gaut B.S."/>
            <person name="Schmutz J."/>
            <person name="Mayer K.F.X."/>
            <person name="Van de Peer Y."/>
            <person name="Grigoriev I.V."/>
            <person name="Nordborg M."/>
            <person name="Weigel D."/>
            <person name="Guo Y.-L."/>
        </authorList>
    </citation>
    <scope>NUCLEOTIDE SEQUENCE [LARGE SCALE GENOMIC DNA]</scope>
    <source>
        <strain evidence="3">cv. MN47</strain>
    </source>
</reference>
<dbReference type="Gramene" id="Al_scaffold_0007_3567">
    <property type="protein sequence ID" value="Al_scaffold_0007_3567"/>
    <property type="gene ID" value="Al_scaffold_0007_3567"/>
</dbReference>
<dbReference type="AlphaFoldDB" id="D7MJ20"/>
<keyword evidence="3" id="KW-1185">Reference proteome</keyword>